<dbReference type="GO" id="GO:0015631">
    <property type="term" value="F:tubulin binding"/>
    <property type="evidence" value="ECO:0007669"/>
    <property type="project" value="TreeGrafter"/>
</dbReference>
<dbReference type="InterPro" id="IPR013154">
    <property type="entry name" value="ADH-like_N"/>
</dbReference>
<dbReference type="InterPro" id="IPR036291">
    <property type="entry name" value="NAD(P)-bd_dom_sf"/>
</dbReference>
<organism evidence="5 6">
    <name type="scientific">Symbiodinium necroappetens</name>
    <dbReference type="NCBI Taxonomy" id="1628268"/>
    <lineage>
        <taxon>Eukaryota</taxon>
        <taxon>Sar</taxon>
        <taxon>Alveolata</taxon>
        <taxon>Dinophyceae</taxon>
        <taxon>Suessiales</taxon>
        <taxon>Symbiodiniaceae</taxon>
        <taxon>Symbiodinium</taxon>
    </lineage>
</organism>
<dbReference type="GO" id="GO:0036064">
    <property type="term" value="C:ciliary basal body"/>
    <property type="evidence" value="ECO:0007669"/>
    <property type="project" value="TreeGrafter"/>
</dbReference>
<evidence type="ECO:0000313" key="5">
    <source>
        <dbReference type="EMBL" id="CAE7395145.1"/>
    </source>
</evidence>
<dbReference type="AlphaFoldDB" id="A0A812QMV4"/>
<evidence type="ECO:0000256" key="3">
    <source>
        <dbReference type="ARBA" id="ARBA00022840"/>
    </source>
</evidence>
<dbReference type="InterPro" id="IPR004344">
    <property type="entry name" value="TTL/TTLL_fam"/>
</dbReference>
<accession>A0A812QMV4</accession>
<dbReference type="SUPFAM" id="SSF51735">
    <property type="entry name" value="NAD(P)-binding Rossmann-fold domains"/>
    <property type="match status" value="1"/>
</dbReference>
<dbReference type="SUPFAM" id="SSF50129">
    <property type="entry name" value="GroES-like"/>
    <property type="match status" value="1"/>
</dbReference>
<keyword evidence="3" id="KW-0067">ATP-binding</keyword>
<dbReference type="InterPro" id="IPR020843">
    <property type="entry name" value="ER"/>
</dbReference>
<comment type="caution">
    <text evidence="5">The sequence shown here is derived from an EMBL/GenBank/DDBJ whole genome shotgun (WGS) entry which is preliminary data.</text>
</comment>
<gene>
    <name evidence="5" type="primary">Ttll6a</name>
    <name evidence="5" type="ORF">SNEC2469_LOCUS10780</name>
</gene>
<dbReference type="GO" id="GO:0070740">
    <property type="term" value="F:tubulin-glutamic acid ligase activity"/>
    <property type="evidence" value="ECO:0007669"/>
    <property type="project" value="TreeGrafter"/>
</dbReference>
<dbReference type="EMBL" id="CAJNJA010017142">
    <property type="protein sequence ID" value="CAE7395145.1"/>
    <property type="molecule type" value="Genomic_DNA"/>
</dbReference>
<dbReference type="GO" id="GO:0000226">
    <property type="term" value="P:microtubule cytoskeleton organization"/>
    <property type="evidence" value="ECO:0007669"/>
    <property type="project" value="TreeGrafter"/>
</dbReference>
<dbReference type="InterPro" id="IPR011032">
    <property type="entry name" value="GroES-like_sf"/>
</dbReference>
<reference evidence="5" key="1">
    <citation type="submission" date="2021-02" db="EMBL/GenBank/DDBJ databases">
        <authorList>
            <person name="Dougan E. K."/>
            <person name="Rhodes N."/>
            <person name="Thang M."/>
            <person name="Chan C."/>
        </authorList>
    </citation>
    <scope>NUCLEOTIDE SEQUENCE</scope>
</reference>
<dbReference type="GO" id="GO:0016491">
    <property type="term" value="F:oxidoreductase activity"/>
    <property type="evidence" value="ECO:0007669"/>
    <property type="project" value="InterPro"/>
</dbReference>
<evidence type="ECO:0000256" key="1">
    <source>
        <dbReference type="ARBA" id="ARBA00022598"/>
    </source>
</evidence>
<dbReference type="Gene3D" id="3.40.50.720">
    <property type="entry name" value="NAD(P)-binding Rossmann-like Domain"/>
    <property type="match status" value="1"/>
</dbReference>
<dbReference type="PROSITE" id="PS51221">
    <property type="entry name" value="TTL"/>
    <property type="match status" value="1"/>
</dbReference>
<dbReference type="Gene3D" id="3.90.180.10">
    <property type="entry name" value="Medium-chain alcohol dehydrogenases, catalytic domain"/>
    <property type="match status" value="1"/>
</dbReference>
<keyword evidence="6" id="KW-1185">Reference proteome</keyword>
<dbReference type="Pfam" id="PF03133">
    <property type="entry name" value="TTL"/>
    <property type="match status" value="1"/>
</dbReference>
<evidence type="ECO:0000313" key="6">
    <source>
        <dbReference type="Proteomes" id="UP000601435"/>
    </source>
</evidence>
<protein>
    <submittedName>
        <fullName evidence="5">Ttll6a protein</fullName>
    </submittedName>
</protein>
<dbReference type="PANTHER" id="PTHR12241:SF147">
    <property type="entry name" value="TUBULIN POLYGLUTAMYLASE TTLL7"/>
    <property type="match status" value="1"/>
</dbReference>
<proteinExistence type="predicted"/>
<dbReference type="OrthoDB" id="433350at2759"/>
<evidence type="ECO:0000256" key="2">
    <source>
        <dbReference type="ARBA" id="ARBA00022741"/>
    </source>
</evidence>
<dbReference type="Gene3D" id="3.30.470.20">
    <property type="entry name" value="ATP-grasp fold, B domain"/>
    <property type="match status" value="1"/>
</dbReference>
<dbReference type="Pfam" id="PF08240">
    <property type="entry name" value="ADH_N"/>
    <property type="match status" value="1"/>
</dbReference>
<sequence>MAYKPALQDPSQTMRAAQFAKPGPAAVIQLAQIPRPMCCETTQVLIKVGTGSLNPVDFKQRRNPTLEYMRPLPAVSGFDFSGKVEQIGAGVLGFRPGDTVYGMLPLQGQSWGAFQEYVVTNYTIIAHVPSKISPKEAAGLPLVGLTVVQALAPVLRTWQRNGESSKGKKILIHAGAGGVGSFAIQLGMHVATTASAAKEELVKSLRRCPRSSDTGVGHYVNILSSDWEPHEGELGLLTVMRPKWGNSLLADYLGLGVYYHCDPVSPDASGLRSIASWVDAGSIKPVVAPWLQNAAELSRSLYRALAVQDRSFPLEEVAQAHEYLEKGRASGKAHAVTVPGLALRDPRRAPARRAALSAVNGNSVMPSFDTGGSFHCQVLLILLTYSVKPRKKGGHVQFNASHSDYEVVAQAAEERGWRVVKCEEKAAMCNIHWIDDANIGDWMRKVEPWMRINHFPGMNNALARKTRLARNMTRMQRLFPAAYRFVPPTWVIPDDLTDLEKRFGNSQESKVFYIVKPDHLCQGRGIFLTTELDRLRQAAEESRKKNEATVVQRYLSRPMLIEGLKFDLRLYFLVSAKKASGEAGLDLRCFLFRDGLVRLCTTPYQPPTAETMNEKCMHLTNYAVNKNSSNFQQNDGEDDGAGSKRSLRWFMSYIGETYGEKERRKLWLKLMGVCMKTVLMVKPTLETEYDGAFPRDLTGGQMGCRCFELLGIDVMLDAKMKPYLIEVNHLPSFTCDSPLDEDIKRRLVSQTLDLTCGSLSGKDRKLYEQLVRERREAGQPGNATPCPEAKSEAKHCRVASLSAGNVVTCSEDSFSQGQRVQNDGHALAQTRFGLKFKVQYY</sequence>
<dbReference type="Proteomes" id="UP000601435">
    <property type="component" value="Unassembled WGS sequence"/>
</dbReference>
<feature type="domain" description="Enoyl reductase (ER)" evidence="4">
    <location>
        <begin position="23"/>
        <end position="335"/>
    </location>
</feature>
<dbReference type="PANTHER" id="PTHR12241">
    <property type="entry name" value="TUBULIN POLYGLUTAMYLASE"/>
    <property type="match status" value="1"/>
</dbReference>
<dbReference type="GO" id="GO:0005524">
    <property type="term" value="F:ATP binding"/>
    <property type="evidence" value="ECO:0007669"/>
    <property type="project" value="UniProtKB-KW"/>
</dbReference>
<name>A0A812QMV4_9DINO</name>
<keyword evidence="2" id="KW-0547">Nucleotide-binding</keyword>
<keyword evidence="1" id="KW-0436">Ligase</keyword>
<dbReference type="CDD" id="cd05289">
    <property type="entry name" value="MDR_like_2"/>
    <property type="match status" value="1"/>
</dbReference>
<dbReference type="SUPFAM" id="SSF56059">
    <property type="entry name" value="Glutathione synthetase ATP-binding domain-like"/>
    <property type="match status" value="1"/>
</dbReference>
<evidence type="ECO:0000259" key="4">
    <source>
        <dbReference type="SMART" id="SM00829"/>
    </source>
</evidence>
<dbReference type="SMART" id="SM00829">
    <property type="entry name" value="PKS_ER"/>
    <property type="match status" value="1"/>
</dbReference>